<keyword evidence="3" id="KW-1185">Reference proteome</keyword>
<reference evidence="2 3" key="1">
    <citation type="submission" date="2020-02" db="EMBL/GenBank/DDBJ databases">
        <authorList>
            <person name="Ma Q."/>
            <person name="Huang Y."/>
            <person name="Song X."/>
            <person name="Pei D."/>
        </authorList>
    </citation>
    <scope>NUCLEOTIDE SEQUENCE [LARGE SCALE GENOMIC DNA]</scope>
    <source>
        <strain evidence="2">Sxm20200214</strain>
        <tissue evidence="2">Leaf</tissue>
    </source>
</reference>
<dbReference type="Proteomes" id="UP000886595">
    <property type="component" value="Unassembled WGS sequence"/>
</dbReference>
<gene>
    <name evidence="2" type="ORF">Bca52824_041340</name>
</gene>
<sequence>MEQPRSHQTRSPARKSPTGYPLPPAAPKPYSQRLDRHGRRFGDRVSLASNPAQPLKNKITAEIVPRSSNTDSVRRKDYHSRPLPIVGPSSQRSRREDRSKERPQDYNSPGRVRTSPIASHSNNDMHHANLHYSSGTYNLPPRPPLERNLNISYFTPPPTLPVPSIEEVMEELREVTYQYTNCPDPTESAARRQRVLDSESRGLMEETTARIIEAASAPAILFSGPTTALLPT</sequence>
<proteinExistence type="predicted"/>
<accession>A0A8X7RUY7</accession>
<protein>
    <submittedName>
        <fullName evidence="2">Uncharacterized protein</fullName>
    </submittedName>
</protein>
<feature type="region of interest" description="Disordered" evidence="1">
    <location>
        <begin position="1"/>
        <end position="133"/>
    </location>
</feature>
<comment type="caution">
    <text evidence="2">The sequence shown here is derived from an EMBL/GenBank/DDBJ whole genome shotgun (WGS) entry which is preliminary data.</text>
</comment>
<evidence type="ECO:0000313" key="3">
    <source>
        <dbReference type="Proteomes" id="UP000886595"/>
    </source>
</evidence>
<evidence type="ECO:0000313" key="2">
    <source>
        <dbReference type="EMBL" id="KAG2294671.1"/>
    </source>
</evidence>
<dbReference type="EMBL" id="JAAMPC010000009">
    <property type="protein sequence ID" value="KAG2294671.1"/>
    <property type="molecule type" value="Genomic_DNA"/>
</dbReference>
<organism evidence="2 3">
    <name type="scientific">Brassica carinata</name>
    <name type="common">Ethiopian mustard</name>
    <name type="synonym">Abyssinian cabbage</name>
    <dbReference type="NCBI Taxonomy" id="52824"/>
    <lineage>
        <taxon>Eukaryota</taxon>
        <taxon>Viridiplantae</taxon>
        <taxon>Streptophyta</taxon>
        <taxon>Embryophyta</taxon>
        <taxon>Tracheophyta</taxon>
        <taxon>Spermatophyta</taxon>
        <taxon>Magnoliopsida</taxon>
        <taxon>eudicotyledons</taxon>
        <taxon>Gunneridae</taxon>
        <taxon>Pentapetalae</taxon>
        <taxon>rosids</taxon>
        <taxon>malvids</taxon>
        <taxon>Brassicales</taxon>
        <taxon>Brassicaceae</taxon>
        <taxon>Brassiceae</taxon>
        <taxon>Brassica</taxon>
    </lineage>
</organism>
<name>A0A8X7RUY7_BRACI</name>
<evidence type="ECO:0000256" key="1">
    <source>
        <dbReference type="SAM" id="MobiDB-lite"/>
    </source>
</evidence>
<dbReference type="AlphaFoldDB" id="A0A8X7RUY7"/>
<feature type="compositionally biased region" description="Basic and acidic residues" evidence="1">
    <location>
        <begin position="93"/>
        <end position="104"/>
    </location>
</feature>